<evidence type="ECO:0000313" key="3">
    <source>
        <dbReference type="Proteomes" id="UP000275076"/>
    </source>
</evidence>
<reference evidence="2 3" key="1">
    <citation type="submission" date="2018-10" db="EMBL/GenBank/DDBJ databases">
        <title>Draft genome sequence of Bacillus salarius IM0101, isolated from a hypersaline soil in Inner Mongolia, China.</title>
        <authorList>
            <person name="Yamprayoonswat W."/>
            <person name="Boonvisut S."/>
            <person name="Jumpathong W."/>
            <person name="Sittihan S."/>
            <person name="Ruangsuj P."/>
            <person name="Wanthongcharoen S."/>
            <person name="Thongpramul N."/>
            <person name="Pimmason S."/>
            <person name="Yu B."/>
            <person name="Yasawong M."/>
        </authorList>
    </citation>
    <scope>NUCLEOTIDE SEQUENCE [LARGE SCALE GENOMIC DNA]</scope>
    <source>
        <strain evidence="2 3">IM0101</strain>
    </source>
</reference>
<dbReference type="RefSeq" id="WP_125554603.1">
    <property type="nucleotide sequence ID" value="NZ_RBVX01000003.1"/>
</dbReference>
<dbReference type="OrthoDB" id="2412610at2"/>
<dbReference type="Proteomes" id="UP000275076">
    <property type="component" value="Unassembled WGS sequence"/>
</dbReference>
<comment type="caution">
    <text evidence="2">The sequence shown here is derived from an EMBL/GenBank/DDBJ whole genome shotgun (WGS) entry which is preliminary data.</text>
</comment>
<organism evidence="2 3">
    <name type="scientific">Salibacterium salarium</name>
    <dbReference type="NCBI Taxonomy" id="284579"/>
    <lineage>
        <taxon>Bacteria</taxon>
        <taxon>Bacillati</taxon>
        <taxon>Bacillota</taxon>
        <taxon>Bacilli</taxon>
        <taxon>Bacillales</taxon>
        <taxon>Bacillaceae</taxon>
    </lineage>
</organism>
<evidence type="ECO:0000313" key="2">
    <source>
        <dbReference type="EMBL" id="RSL34370.1"/>
    </source>
</evidence>
<evidence type="ECO:0000256" key="1">
    <source>
        <dbReference type="SAM" id="Phobius"/>
    </source>
</evidence>
<dbReference type="InterPro" id="IPR018672">
    <property type="entry name" value="DUF2140"/>
</dbReference>
<proteinExistence type="predicted"/>
<keyword evidence="1" id="KW-0812">Transmembrane</keyword>
<keyword evidence="1" id="KW-1133">Transmembrane helix</keyword>
<dbReference type="EMBL" id="RBVX01000003">
    <property type="protein sequence ID" value="RSL34370.1"/>
    <property type="molecule type" value="Genomic_DNA"/>
</dbReference>
<dbReference type="Pfam" id="PF09911">
    <property type="entry name" value="DUF2140"/>
    <property type="match status" value="1"/>
</dbReference>
<name>A0A3R9QNV8_9BACI</name>
<dbReference type="AlphaFoldDB" id="A0A3R9QNV8"/>
<keyword evidence="1" id="KW-0472">Membrane</keyword>
<accession>A0A3R9QNV8</accession>
<protein>
    <submittedName>
        <fullName evidence="2">DUF2140 family protein</fullName>
    </submittedName>
</protein>
<feature type="transmembrane region" description="Helical" evidence="1">
    <location>
        <begin position="12"/>
        <end position="31"/>
    </location>
</feature>
<gene>
    <name evidence="2" type="ORF">D7Z54_04215</name>
</gene>
<sequence>MTDKKINIWKVMFFAVIAVIFLSVLILFFLLSDSNENSDKENITSEDNENFNEYFSVQLTRQQLNKLLNEQIDEDNVKVDFRKNISQVTTSFEFMGRSIEAVMELEPEALDDGNIVFHQRNVSLGNFSLPGSEVLALMDAQADLPEYVNVQSDNNRILIKLDELDIGDNGYYIQAETFQLAEDDIVFNVGK</sequence>
<keyword evidence="3" id="KW-1185">Reference proteome</keyword>